<accession>A0A9X1V345</accession>
<keyword evidence="1" id="KW-0812">Transmembrane</keyword>
<dbReference type="AlphaFoldDB" id="A0A9X1V345"/>
<evidence type="ECO:0000313" key="2">
    <source>
        <dbReference type="EMBL" id="MCH4823607.1"/>
    </source>
</evidence>
<evidence type="ECO:0000256" key="1">
    <source>
        <dbReference type="SAM" id="Phobius"/>
    </source>
</evidence>
<protein>
    <submittedName>
        <fullName evidence="2">Uncharacterized protein</fullName>
    </submittedName>
</protein>
<keyword evidence="3" id="KW-1185">Reference proteome</keyword>
<reference evidence="2" key="1">
    <citation type="submission" date="2022-03" db="EMBL/GenBank/DDBJ databases">
        <title>Gramella crocea sp. nov., isolated from activated sludge of a seafood processing plant.</title>
        <authorList>
            <person name="Zhang X."/>
        </authorList>
    </citation>
    <scope>NUCLEOTIDE SEQUENCE</scope>
    <source>
        <strain evidence="2">YJ019</strain>
    </source>
</reference>
<gene>
    <name evidence="2" type="ORF">ML462_10540</name>
</gene>
<organism evidence="2 3">
    <name type="scientific">Christiangramia lutea</name>
    <dbReference type="NCBI Taxonomy" id="1607951"/>
    <lineage>
        <taxon>Bacteria</taxon>
        <taxon>Pseudomonadati</taxon>
        <taxon>Bacteroidota</taxon>
        <taxon>Flavobacteriia</taxon>
        <taxon>Flavobacteriales</taxon>
        <taxon>Flavobacteriaceae</taxon>
        <taxon>Christiangramia</taxon>
    </lineage>
</organism>
<evidence type="ECO:0000313" key="3">
    <source>
        <dbReference type="Proteomes" id="UP001139226"/>
    </source>
</evidence>
<name>A0A9X1V345_9FLAO</name>
<dbReference type="EMBL" id="JAKVTV010000003">
    <property type="protein sequence ID" value="MCH4823607.1"/>
    <property type="molecule type" value="Genomic_DNA"/>
</dbReference>
<dbReference type="Proteomes" id="UP001139226">
    <property type="component" value="Unassembled WGS sequence"/>
</dbReference>
<proteinExistence type="predicted"/>
<feature type="transmembrane region" description="Helical" evidence="1">
    <location>
        <begin position="50"/>
        <end position="73"/>
    </location>
</feature>
<keyword evidence="1" id="KW-0472">Membrane</keyword>
<dbReference type="RefSeq" id="WP_240713776.1">
    <property type="nucleotide sequence ID" value="NZ_JAKVTV010000003.1"/>
</dbReference>
<feature type="transmembrane region" description="Helical" evidence="1">
    <location>
        <begin position="12"/>
        <end position="35"/>
    </location>
</feature>
<sequence length="79" mass="8903">MSQLSQNSPAKWALYIFISGIPLVGIIMLLVWGFGSDNNISRKNWAKGMLLIYLLIIIFYIIFMFFLGGAAILNSMREG</sequence>
<keyword evidence="1" id="KW-1133">Transmembrane helix</keyword>
<comment type="caution">
    <text evidence="2">The sequence shown here is derived from an EMBL/GenBank/DDBJ whole genome shotgun (WGS) entry which is preliminary data.</text>
</comment>